<dbReference type="Pfam" id="PF12728">
    <property type="entry name" value="HTH_17"/>
    <property type="match status" value="1"/>
</dbReference>
<dbReference type="AlphaFoldDB" id="A0A3P4BBI8"/>
<sequence length="116" mass="12867">MKFSIVNNLSGSSKQAYRIAGWQATDYELAIIRTKQKHKHVRRFQGAGNLGVSPSSLATWACRQTHPIPYVKIGRAVRYRKADLDDFLERNLHQVEAASMATSASVFAYAQGKGAV</sequence>
<name>A0A3P4BBI8_9BURK</name>
<organism evidence="2 3">
    <name type="scientific">Pigmentiphaga humi</name>
    <dbReference type="NCBI Taxonomy" id="2478468"/>
    <lineage>
        <taxon>Bacteria</taxon>
        <taxon>Pseudomonadati</taxon>
        <taxon>Pseudomonadota</taxon>
        <taxon>Betaproteobacteria</taxon>
        <taxon>Burkholderiales</taxon>
        <taxon>Alcaligenaceae</taxon>
        <taxon>Pigmentiphaga</taxon>
    </lineage>
</organism>
<dbReference type="EMBL" id="UWPJ01000040">
    <property type="protein sequence ID" value="VCU72495.1"/>
    <property type="molecule type" value="Genomic_DNA"/>
</dbReference>
<dbReference type="RefSeq" id="WP_124082048.1">
    <property type="nucleotide sequence ID" value="NZ_UWPJ01000040.1"/>
</dbReference>
<dbReference type="InterPro" id="IPR041657">
    <property type="entry name" value="HTH_17"/>
</dbReference>
<evidence type="ECO:0000313" key="3">
    <source>
        <dbReference type="Proteomes" id="UP000277294"/>
    </source>
</evidence>
<dbReference type="OrthoDB" id="5609458at2"/>
<proteinExistence type="predicted"/>
<protein>
    <submittedName>
        <fullName evidence="2">Helix-turn-helix domain protein</fullName>
    </submittedName>
</protein>
<feature type="domain" description="Helix-turn-helix" evidence="1">
    <location>
        <begin position="50"/>
        <end position="91"/>
    </location>
</feature>
<gene>
    <name evidence="2" type="ORF">PIGHUM_04595</name>
</gene>
<accession>A0A3P4BBI8</accession>
<evidence type="ECO:0000259" key="1">
    <source>
        <dbReference type="Pfam" id="PF12728"/>
    </source>
</evidence>
<evidence type="ECO:0000313" key="2">
    <source>
        <dbReference type="EMBL" id="VCU72495.1"/>
    </source>
</evidence>
<dbReference type="Proteomes" id="UP000277294">
    <property type="component" value="Unassembled WGS sequence"/>
</dbReference>
<reference evidence="2 3" key="1">
    <citation type="submission" date="2018-10" db="EMBL/GenBank/DDBJ databases">
        <authorList>
            <person name="Criscuolo A."/>
        </authorList>
    </citation>
    <scope>NUCLEOTIDE SEQUENCE [LARGE SCALE GENOMIC DNA]</scope>
    <source>
        <strain evidence="2">DnA1</strain>
    </source>
</reference>
<keyword evidence="3" id="KW-1185">Reference proteome</keyword>